<dbReference type="Proteomes" id="UP001357485">
    <property type="component" value="Unassembled WGS sequence"/>
</dbReference>
<proteinExistence type="predicted"/>
<feature type="non-terminal residue" evidence="3">
    <location>
        <position position="422"/>
    </location>
</feature>
<dbReference type="EMBL" id="JAVRRA010025383">
    <property type="protein sequence ID" value="KAK5116518.1"/>
    <property type="molecule type" value="Genomic_DNA"/>
</dbReference>
<evidence type="ECO:0000259" key="2">
    <source>
        <dbReference type="Pfam" id="PF22916"/>
    </source>
</evidence>
<feature type="compositionally biased region" description="Gly residues" evidence="1">
    <location>
        <begin position="1"/>
        <end position="11"/>
    </location>
</feature>
<dbReference type="PANTHER" id="PTHR12933:SF0">
    <property type="entry name" value="U3 SMALL NUCLEOLAR RNA-ASSOCIATED PROTEIN 25 HOMOLOG"/>
    <property type="match status" value="1"/>
</dbReference>
<dbReference type="PANTHER" id="PTHR12933">
    <property type="entry name" value="ORF PROTEIN-RELATED"/>
    <property type="match status" value="1"/>
</dbReference>
<evidence type="ECO:0000313" key="3">
    <source>
        <dbReference type="EMBL" id="KAK5116518.1"/>
    </source>
</evidence>
<organism evidence="3 4">
    <name type="scientific">Cryomyces antarcticus</name>
    <dbReference type="NCBI Taxonomy" id="329879"/>
    <lineage>
        <taxon>Eukaryota</taxon>
        <taxon>Fungi</taxon>
        <taxon>Dikarya</taxon>
        <taxon>Ascomycota</taxon>
        <taxon>Pezizomycotina</taxon>
        <taxon>Dothideomycetes</taxon>
        <taxon>Dothideomycetes incertae sedis</taxon>
        <taxon>Cryomyces</taxon>
    </lineage>
</organism>
<feature type="region of interest" description="Disordered" evidence="1">
    <location>
        <begin position="1"/>
        <end position="181"/>
    </location>
</feature>
<evidence type="ECO:0000313" key="4">
    <source>
        <dbReference type="Proteomes" id="UP001357485"/>
    </source>
</evidence>
<feature type="domain" description="UTP25 NTP hydrolase-like" evidence="2">
    <location>
        <begin position="272"/>
        <end position="422"/>
    </location>
</feature>
<accession>A0ABR0KRC6</accession>
<reference evidence="3 4" key="1">
    <citation type="submission" date="2023-08" db="EMBL/GenBank/DDBJ databases">
        <title>Black Yeasts Isolated from many extreme environments.</title>
        <authorList>
            <person name="Coleine C."/>
            <person name="Stajich J.E."/>
            <person name="Selbmann L."/>
        </authorList>
    </citation>
    <scope>NUCLEOTIDE SEQUENCE [LARGE SCALE GENOMIC DNA]</scope>
    <source>
        <strain evidence="3 4">CCFEE 536</strain>
    </source>
</reference>
<feature type="compositionally biased region" description="Basic and acidic residues" evidence="1">
    <location>
        <begin position="172"/>
        <end position="181"/>
    </location>
</feature>
<name>A0ABR0KRC6_9PEZI</name>
<feature type="region of interest" description="Disordered" evidence="1">
    <location>
        <begin position="202"/>
        <end position="241"/>
    </location>
</feature>
<sequence>MAPIRGKGGIRSRGQDRGRGRGRGGRLRGGAGSGSRRGRRDTFTTARVEDPEEEGSGDVERHEESPSELEEDAADPSDESLGEDGGSSPNVRPYNALLQSLQQSAESDEPQRKKRKVKERNGYPHQRTPSPEATPVENLDQALASETDDEDETLEASPFGAEDLDDDDEDDKHESFERHFANPDETLLKELLQSITQNDWKMSQAPARAGRKGNVTTLSAPGASDEASTAIKRPSTSPKDLGLKQRLTETSTKLIPQFDELERFAVPYIFNYMDFLFCARAVDNAAQLRRLTCLHALNHIFKGRDRVLKNNARLTRVQEPEDLELRDRGFTRPKILMLLETRQACVKAVEAIMSLCEPEQQENKKRFQDEYVHNEEKFSPDRPDDFRELFEGNDDNDFRLGLKFTRKTIRYFSPFYSSDIIF</sequence>
<feature type="compositionally biased region" description="Acidic residues" evidence="1">
    <location>
        <begin position="66"/>
        <end position="82"/>
    </location>
</feature>
<keyword evidence="4" id="KW-1185">Reference proteome</keyword>
<protein>
    <submittedName>
        <fullName evidence="3">rRNA-binding ribosome biosynthesis protein utp25</fullName>
    </submittedName>
</protein>
<dbReference type="InterPro" id="IPR053940">
    <property type="entry name" value="UTP25_NTPase-like"/>
</dbReference>
<evidence type="ECO:0000256" key="1">
    <source>
        <dbReference type="SAM" id="MobiDB-lite"/>
    </source>
</evidence>
<feature type="compositionally biased region" description="Acidic residues" evidence="1">
    <location>
        <begin position="162"/>
        <end position="171"/>
    </location>
</feature>
<gene>
    <name evidence="3" type="primary">UTP25_1</name>
    <name evidence="3" type="ORF">LTR16_005072</name>
</gene>
<comment type="caution">
    <text evidence="3">The sequence shown here is derived from an EMBL/GenBank/DDBJ whole genome shotgun (WGS) entry which is preliminary data.</text>
</comment>
<dbReference type="InterPro" id="IPR010678">
    <property type="entry name" value="UTP25"/>
</dbReference>
<dbReference type="Pfam" id="PF22916">
    <property type="entry name" value="UTP25_NTPase-like"/>
    <property type="match status" value="1"/>
</dbReference>